<comment type="caution">
    <text evidence="2">The sequence shown here is derived from an EMBL/GenBank/DDBJ whole genome shotgun (WGS) entry which is preliminary data.</text>
</comment>
<keyword evidence="3" id="KW-1185">Reference proteome</keyword>
<reference evidence="2 3" key="1">
    <citation type="submission" date="2020-02" db="EMBL/GenBank/DDBJ databases">
        <title>Whole Genome Shotgun Sequence of Streptomyces sp. strain CWH03.</title>
        <authorList>
            <person name="Dohra H."/>
            <person name="Kodani S."/>
            <person name="Yamamura H."/>
        </authorList>
    </citation>
    <scope>NUCLEOTIDE SEQUENCE [LARGE SCALE GENOMIC DNA]</scope>
    <source>
        <strain evidence="2 3">CWH03</strain>
    </source>
</reference>
<organism evidence="2 3">
    <name type="scientific">Streptomyces pacificus</name>
    <dbReference type="NCBI Taxonomy" id="2705029"/>
    <lineage>
        <taxon>Bacteria</taxon>
        <taxon>Bacillati</taxon>
        <taxon>Actinomycetota</taxon>
        <taxon>Actinomycetes</taxon>
        <taxon>Kitasatosporales</taxon>
        <taxon>Streptomycetaceae</taxon>
        <taxon>Streptomyces</taxon>
    </lineage>
</organism>
<dbReference type="Proteomes" id="UP000484988">
    <property type="component" value="Unassembled WGS sequence"/>
</dbReference>
<evidence type="ECO:0000313" key="3">
    <source>
        <dbReference type="Proteomes" id="UP000484988"/>
    </source>
</evidence>
<name>A0A6A0AQV1_9ACTN</name>
<sequence>MSSLMLGAGIALLVVASAAAAAGRLPAYRAYGVLSISQVLTGTAGFIQGNTTAASISAAAAAYTAWEWWSGGGDGDIKRRRRQWSRHFRGVRRTAPAGSQ</sequence>
<protein>
    <submittedName>
        <fullName evidence="2">Uncharacterized protein</fullName>
    </submittedName>
</protein>
<dbReference type="EMBL" id="BLLG01000001">
    <property type="protein sequence ID" value="GFH34274.1"/>
    <property type="molecule type" value="Genomic_DNA"/>
</dbReference>
<dbReference type="RefSeq" id="WP_173261033.1">
    <property type="nucleotide sequence ID" value="NZ_BLLG01000001.1"/>
</dbReference>
<keyword evidence="1" id="KW-0732">Signal</keyword>
<gene>
    <name evidence="2" type="ORF">SCWH03_04880</name>
</gene>
<feature type="signal peptide" evidence="1">
    <location>
        <begin position="1"/>
        <end position="21"/>
    </location>
</feature>
<proteinExistence type="predicted"/>
<dbReference type="AlphaFoldDB" id="A0A6A0AQV1"/>
<evidence type="ECO:0000256" key="1">
    <source>
        <dbReference type="SAM" id="SignalP"/>
    </source>
</evidence>
<evidence type="ECO:0000313" key="2">
    <source>
        <dbReference type="EMBL" id="GFH34274.1"/>
    </source>
</evidence>
<feature type="chain" id="PRO_5025392399" evidence="1">
    <location>
        <begin position="22"/>
        <end position="100"/>
    </location>
</feature>
<accession>A0A6A0AQV1</accession>